<dbReference type="InterPro" id="IPR007712">
    <property type="entry name" value="RelE/ParE_toxin"/>
</dbReference>
<keyword evidence="1" id="KW-1277">Toxin-antitoxin system</keyword>
<proteinExistence type="predicted"/>
<dbReference type="Gene3D" id="3.30.2310.20">
    <property type="entry name" value="RelE-like"/>
    <property type="match status" value="1"/>
</dbReference>
<gene>
    <name evidence="2" type="ORF">RGI145_23595</name>
</gene>
<dbReference type="EMBL" id="CP015585">
    <property type="protein sequence ID" value="APT60316.1"/>
    <property type="molecule type" value="Genomic_DNA"/>
</dbReference>
<evidence type="ECO:0008006" key="4">
    <source>
        <dbReference type="Google" id="ProtNLM"/>
    </source>
</evidence>
<keyword evidence="2" id="KW-0614">Plasmid</keyword>
<dbReference type="KEGG" id="rgi:RGI145_23595"/>
<dbReference type="Proteomes" id="UP000185494">
    <property type="component" value="Chromosome 1"/>
</dbReference>
<reference evidence="2 3" key="1">
    <citation type="submission" date="2016-05" db="EMBL/GenBank/DDBJ databases">
        <title>Complete Genome and Methylome Analysis of Psychrotrophic Bacterial Isolates from Antarctic Lake Untersee.</title>
        <authorList>
            <person name="Fomenkov A."/>
            <person name="Akimov V.N."/>
            <person name="Vasilyeva L.V."/>
            <person name="Andersen D."/>
            <person name="Vincze T."/>
            <person name="Roberts R.J."/>
        </authorList>
    </citation>
    <scope>NUCLEOTIDE SEQUENCE [LARGE SCALE GENOMIC DNA]</scope>
    <source>
        <strain evidence="2 3">U14-5</strain>
        <plasmid evidence="3">Plasmid 1</plasmid>
    </source>
</reference>
<evidence type="ECO:0000256" key="1">
    <source>
        <dbReference type="ARBA" id="ARBA00022649"/>
    </source>
</evidence>
<name>A0A1L7ANG6_9PROT</name>
<sequence length="122" mass="13567">MAYRLTRTAEDQIDALLLDSARDHGLEAAGRYGQLILTVMAALGEEPQMIGSAEVPRLPGIRAYPTRLARQRVEPTRRVASPRHLVIYRLAADGVVEILGLVHDRMVLSRAARRIVRTTDRG</sequence>
<organism evidence="2 3">
    <name type="scientific">Roseomonas gilardii</name>
    <dbReference type="NCBI Taxonomy" id="257708"/>
    <lineage>
        <taxon>Bacteria</taxon>
        <taxon>Pseudomonadati</taxon>
        <taxon>Pseudomonadota</taxon>
        <taxon>Alphaproteobacteria</taxon>
        <taxon>Acetobacterales</taxon>
        <taxon>Roseomonadaceae</taxon>
        <taxon>Roseomonas</taxon>
    </lineage>
</organism>
<evidence type="ECO:0000313" key="2">
    <source>
        <dbReference type="EMBL" id="APT60316.1"/>
    </source>
</evidence>
<evidence type="ECO:0000313" key="3">
    <source>
        <dbReference type="Proteomes" id="UP000185494"/>
    </source>
</evidence>
<dbReference type="Pfam" id="PF05016">
    <property type="entry name" value="ParE_toxin"/>
    <property type="match status" value="1"/>
</dbReference>
<accession>A0A1L7ANG6</accession>
<dbReference type="RefSeq" id="WP_075801015.1">
    <property type="nucleotide sequence ID" value="NZ_CP015585.1"/>
</dbReference>
<dbReference type="AlphaFoldDB" id="A0A1L7ANG6"/>
<geneLocation type="plasmid" evidence="2 3">
    <name>1</name>
</geneLocation>
<protein>
    <recommendedName>
        <fullName evidence="4">Plasmid stabilisation system protein</fullName>
    </recommendedName>
</protein>
<dbReference type="InterPro" id="IPR035093">
    <property type="entry name" value="RelE/ParE_toxin_dom_sf"/>
</dbReference>